<evidence type="ECO:0000256" key="1">
    <source>
        <dbReference type="ARBA" id="ARBA00022729"/>
    </source>
</evidence>
<keyword evidence="1" id="KW-0732">Signal</keyword>
<accession>A0A645APP3</accession>
<dbReference type="InterPro" id="IPR039331">
    <property type="entry name" value="PAPs-like"/>
</dbReference>
<evidence type="ECO:0000313" key="3">
    <source>
        <dbReference type="EMBL" id="MPM55049.1"/>
    </source>
</evidence>
<comment type="caution">
    <text evidence="3">The sequence shown here is derived from an EMBL/GenBank/DDBJ whole genome shotgun (WGS) entry which is preliminary data.</text>
</comment>
<sequence>MRIQLALLAVFTSFAVSAQQLKITNGPYLQNMGQDNVTIIWTTDKDAVSWLELAPAGNDSFYASERTRFFEAPHGSKKIGKLHRITVSGLTAGTEYRYRIFSKEVLNYEGHRVMYGDIASSDVYRNKPFSFKTLDPAKSTIAFKVVNDIHSKNENLESMLSKVTKENTDLVFFNGDMVSIFNEEKEIFTGFMDTAVRLFAKEVPVFYARGNHETRGKASSRLYDYFPTNNGHFYYTFRHGPIQFLVLDGGEDKPDSDIEYSELAQFDNYRTEEKNWRQKAVRNPDFQSAPFRVAVLHIPPSGSTWHGTKEIAEKFLPLLNEAGIDIMLCGHLHNYQLINKGDDKNVNFPILVNDDETYLDVTADDKKIDVFRKDLSGKIVDSHSIKRQH</sequence>
<gene>
    <name evidence="3" type="ORF">SDC9_101834</name>
</gene>
<name>A0A645APP3_9ZZZZ</name>
<dbReference type="PANTHER" id="PTHR22953:SF153">
    <property type="entry name" value="PURPLE ACID PHOSPHATASE"/>
    <property type="match status" value="1"/>
</dbReference>
<dbReference type="Gene3D" id="2.60.40.380">
    <property type="entry name" value="Purple acid phosphatase-like, N-terminal"/>
    <property type="match status" value="1"/>
</dbReference>
<reference evidence="3" key="1">
    <citation type="submission" date="2019-08" db="EMBL/GenBank/DDBJ databases">
        <authorList>
            <person name="Kucharzyk K."/>
            <person name="Murdoch R.W."/>
            <person name="Higgins S."/>
            <person name="Loffler F."/>
        </authorList>
    </citation>
    <scope>NUCLEOTIDE SEQUENCE</scope>
</reference>
<dbReference type="InterPro" id="IPR004843">
    <property type="entry name" value="Calcineurin-like_PHP"/>
</dbReference>
<dbReference type="SUPFAM" id="SSF56300">
    <property type="entry name" value="Metallo-dependent phosphatases"/>
    <property type="match status" value="1"/>
</dbReference>
<feature type="domain" description="Calcineurin-like phosphoesterase" evidence="2">
    <location>
        <begin position="143"/>
        <end position="335"/>
    </location>
</feature>
<dbReference type="GO" id="GO:0003993">
    <property type="term" value="F:acid phosphatase activity"/>
    <property type="evidence" value="ECO:0007669"/>
    <property type="project" value="InterPro"/>
</dbReference>
<proteinExistence type="predicted"/>
<dbReference type="AlphaFoldDB" id="A0A645APP3"/>
<dbReference type="PANTHER" id="PTHR22953">
    <property type="entry name" value="ACID PHOSPHATASE RELATED"/>
    <property type="match status" value="1"/>
</dbReference>
<dbReference type="SUPFAM" id="SSF49363">
    <property type="entry name" value="Purple acid phosphatase, N-terminal domain"/>
    <property type="match status" value="1"/>
</dbReference>
<dbReference type="Gene3D" id="3.60.21.10">
    <property type="match status" value="1"/>
</dbReference>
<organism evidence="3">
    <name type="scientific">bioreactor metagenome</name>
    <dbReference type="NCBI Taxonomy" id="1076179"/>
    <lineage>
        <taxon>unclassified sequences</taxon>
        <taxon>metagenomes</taxon>
        <taxon>ecological metagenomes</taxon>
    </lineage>
</organism>
<protein>
    <recommendedName>
        <fullName evidence="2">Calcineurin-like phosphoesterase domain-containing protein</fullName>
    </recommendedName>
</protein>
<dbReference type="GO" id="GO:0046872">
    <property type="term" value="F:metal ion binding"/>
    <property type="evidence" value="ECO:0007669"/>
    <property type="project" value="InterPro"/>
</dbReference>
<dbReference type="Pfam" id="PF00149">
    <property type="entry name" value="Metallophos"/>
    <property type="match status" value="1"/>
</dbReference>
<dbReference type="EMBL" id="VSSQ01015087">
    <property type="protein sequence ID" value="MPM55049.1"/>
    <property type="molecule type" value="Genomic_DNA"/>
</dbReference>
<dbReference type="InterPro" id="IPR008963">
    <property type="entry name" value="Purple_acid_Pase-like_N"/>
</dbReference>
<evidence type="ECO:0000259" key="2">
    <source>
        <dbReference type="Pfam" id="PF00149"/>
    </source>
</evidence>
<dbReference type="InterPro" id="IPR029052">
    <property type="entry name" value="Metallo-depent_PP-like"/>
</dbReference>